<dbReference type="SUPFAM" id="SSF50118">
    <property type="entry name" value="Cell growth inhibitor/plasmid maintenance toxic component"/>
    <property type="match status" value="1"/>
</dbReference>
<name>A0ABP6CX18_9ACTN</name>
<proteinExistence type="inferred from homology"/>
<comment type="caution">
    <text evidence="3">The sequence shown here is derived from an EMBL/GenBank/DDBJ whole genome shotgun (WGS) entry which is preliminary data.</text>
</comment>
<organism evidence="3 4">
    <name type="scientific">Streptomyces vastus</name>
    <dbReference type="NCBI Taxonomy" id="285451"/>
    <lineage>
        <taxon>Bacteria</taxon>
        <taxon>Bacillati</taxon>
        <taxon>Actinomycetota</taxon>
        <taxon>Actinomycetes</taxon>
        <taxon>Kitasatosporales</taxon>
        <taxon>Streptomycetaceae</taxon>
        <taxon>Streptomyces</taxon>
    </lineage>
</organism>
<comment type="similarity">
    <text evidence="1">Belongs to the PemK/MazF family.</text>
</comment>
<dbReference type="Pfam" id="PF02452">
    <property type="entry name" value="PemK_toxin"/>
    <property type="match status" value="1"/>
</dbReference>
<accession>A0ABP6CX18</accession>
<evidence type="ECO:0000313" key="4">
    <source>
        <dbReference type="Proteomes" id="UP001500151"/>
    </source>
</evidence>
<dbReference type="Proteomes" id="UP001500151">
    <property type="component" value="Unassembled WGS sequence"/>
</dbReference>
<dbReference type="PANTHER" id="PTHR33988">
    <property type="entry name" value="ENDORIBONUCLEASE MAZF-RELATED"/>
    <property type="match status" value="1"/>
</dbReference>
<evidence type="ECO:0000256" key="1">
    <source>
        <dbReference type="ARBA" id="ARBA00007521"/>
    </source>
</evidence>
<dbReference type="Gene3D" id="2.30.30.110">
    <property type="match status" value="1"/>
</dbReference>
<dbReference type="PANTHER" id="PTHR33988:SF2">
    <property type="entry name" value="ENDORIBONUCLEASE MAZF"/>
    <property type="match status" value="1"/>
</dbReference>
<dbReference type="InterPro" id="IPR011067">
    <property type="entry name" value="Plasmid_toxin/cell-grow_inhib"/>
</dbReference>
<dbReference type="RefSeq" id="WP_344388329.1">
    <property type="nucleotide sequence ID" value="NZ_BAAASJ010000018.1"/>
</dbReference>
<protein>
    <submittedName>
        <fullName evidence="3">Type II toxin-antitoxin system toxin endoribonuclease PemK</fullName>
    </submittedName>
</protein>
<sequence>MIRGAVYRVDLGDAKRGHEQRGKRYGLVMSPSSMPWNVATVIPTSTGAQPSVFRPELDIAGTRTRLLVDQIRTVDVRYIHGDPVHYLDRDEMAEVEHALGRYLGL</sequence>
<reference evidence="4" key="1">
    <citation type="journal article" date="2019" name="Int. J. Syst. Evol. Microbiol.">
        <title>The Global Catalogue of Microorganisms (GCM) 10K type strain sequencing project: providing services to taxonomists for standard genome sequencing and annotation.</title>
        <authorList>
            <consortium name="The Broad Institute Genomics Platform"/>
            <consortium name="The Broad Institute Genome Sequencing Center for Infectious Disease"/>
            <person name="Wu L."/>
            <person name="Ma J."/>
        </authorList>
    </citation>
    <scope>NUCLEOTIDE SEQUENCE [LARGE SCALE GENOMIC DNA]</scope>
    <source>
        <strain evidence="4">JCM 4524</strain>
    </source>
</reference>
<evidence type="ECO:0000313" key="3">
    <source>
        <dbReference type="EMBL" id="GAA2626559.1"/>
    </source>
</evidence>
<gene>
    <name evidence="3" type="primary">pemK</name>
    <name evidence="3" type="ORF">GCM10010307_14560</name>
</gene>
<keyword evidence="2" id="KW-1277">Toxin-antitoxin system</keyword>
<dbReference type="InterPro" id="IPR003477">
    <property type="entry name" value="PemK-like"/>
</dbReference>
<keyword evidence="4" id="KW-1185">Reference proteome</keyword>
<dbReference type="EMBL" id="BAAASJ010000018">
    <property type="protein sequence ID" value="GAA2626559.1"/>
    <property type="molecule type" value="Genomic_DNA"/>
</dbReference>
<evidence type="ECO:0000256" key="2">
    <source>
        <dbReference type="ARBA" id="ARBA00022649"/>
    </source>
</evidence>